<feature type="transmembrane region" description="Helical" evidence="1">
    <location>
        <begin position="73"/>
        <end position="94"/>
    </location>
</feature>
<reference evidence="3 4" key="1">
    <citation type="journal article" date="2016" name="Nat. Commun.">
        <title>Thousands of microbial genomes shed light on interconnected biogeochemical processes in an aquifer system.</title>
        <authorList>
            <person name="Anantharaman K."/>
            <person name="Brown C.T."/>
            <person name="Hug L.A."/>
            <person name="Sharon I."/>
            <person name="Castelle C.J."/>
            <person name="Probst A.J."/>
            <person name="Thomas B.C."/>
            <person name="Singh A."/>
            <person name="Wilkins M.J."/>
            <person name="Karaoz U."/>
            <person name="Brodie E.L."/>
            <person name="Williams K.H."/>
            <person name="Hubbard S.S."/>
            <person name="Banfield J.F."/>
        </authorList>
    </citation>
    <scope>NUCLEOTIDE SEQUENCE [LARGE SCALE GENOMIC DNA]</scope>
</reference>
<dbReference type="EMBL" id="MFLI01000007">
    <property type="protein sequence ID" value="OGG62371.1"/>
    <property type="molecule type" value="Genomic_DNA"/>
</dbReference>
<feature type="transmembrane region" description="Helical" evidence="1">
    <location>
        <begin position="190"/>
        <end position="209"/>
    </location>
</feature>
<dbReference type="Proteomes" id="UP000178532">
    <property type="component" value="Unassembled WGS sequence"/>
</dbReference>
<feature type="transmembrane region" description="Helical" evidence="1">
    <location>
        <begin position="157"/>
        <end position="178"/>
    </location>
</feature>
<gene>
    <name evidence="3" type="ORF">A3C19_00290</name>
</gene>
<organism evidence="3 4">
    <name type="scientific">Candidatus Kaiserbacteria bacterium RIFCSPHIGHO2_02_FULL_54_22</name>
    <dbReference type="NCBI Taxonomy" id="1798495"/>
    <lineage>
        <taxon>Bacteria</taxon>
        <taxon>Candidatus Kaiseribacteriota</taxon>
    </lineage>
</organism>
<feature type="domain" description="DUF2914" evidence="2">
    <location>
        <begin position="278"/>
        <end position="343"/>
    </location>
</feature>
<dbReference type="InterPro" id="IPR022606">
    <property type="entry name" value="DUF2914"/>
</dbReference>
<name>A0A1F6DLP9_9BACT</name>
<evidence type="ECO:0000256" key="1">
    <source>
        <dbReference type="SAM" id="Phobius"/>
    </source>
</evidence>
<keyword evidence="1" id="KW-0812">Transmembrane</keyword>
<dbReference type="AlphaFoldDB" id="A0A1F6DLP9"/>
<feature type="transmembrane region" description="Helical" evidence="1">
    <location>
        <begin position="12"/>
        <end position="31"/>
    </location>
</feature>
<accession>A0A1F6DLP9</accession>
<proteinExistence type="predicted"/>
<feature type="transmembrane region" description="Helical" evidence="1">
    <location>
        <begin position="43"/>
        <end position="61"/>
    </location>
</feature>
<protein>
    <recommendedName>
        <fullName evidence="2">DUF2914 domain-containing protein</fullName>
    </recommendedName>
</protein>
<evidence type="ECO:0000259" key="2">
    <source>
        <dbReference type="Pfam" id="PF11141"/>
    </source>
</evidence>
<keyword evidence="1" id="KW-0472">Membrane</keyword>
<dbReference type="Pfam" id="PF11141">
    <property type="entry name" value="DUF2914"/>
    <property type="match status" value="1"/>
</dbReference>
<dbReference type="STRING" id="1798495.A3C19_00290"/>
<comment type="caution">
    <text evidence="3">The sequence shown here is derived from an EMBL/GenBank/DDBJ whole genome shotgun (WGS) entry which is preliminary data.</text>
</comment>
<evidence type="ECO:0000313" key="4">
    <source>
        <dbReference type="Proteomes" id="UP000178532"/>
    </source>
</evidence>
<evidence type="ECO:0000313" key="3">
    <source>
        <dbReference type="EMBL" id="OGG62371.1"/>
    </source>
</evidence>
<feature type="transmembrane region" description="Helical" evidence="1">
    <location>
        <begin position="129"/>
        <end position="151"/>
    </location>
</feature>
<sequence length="360" mass="40800">MREIFLRIQKYERHLSALAMVAGFVVDSIFFERIDLWQTQAVFASYAAVCFISIPLLQWFETRAARGVPVPRWRLLLPLATQFALGGFWSGFVIFYGRSAVLGASWPFLLFIFLVFLGNEYFSRYHARLVFTSALFFFALYSYAIFALPMYTGTIGTLTFLASGVVAVGAFALFTALLRALARERFLSDVWHIRIGALTVLVIMNVFYFTNVLPPIPLAAKEAGIYHSVWRVPGAYLAKSEAQPWQVRYLGFAPTLRVTLGESVSAYSSVFAPTTLTTNIVHRWQWYDPRQKEWLTKSVIRYPIAGGRDGGYRGYSEVPMSTEGKWRVSVETADGRIIVRLPFIAEKTAVPPFKETIILK</sequence>
<feature type="transmembrane region" description="Helical" evidence="1">
    <location>
        <begin position="100"/>
        <end position="117"/>
    </location>
</feature>
<keyword evidence="1" id="KW-1133">Transmembrane helix</keyword>